<proteinExistence type="predicted"/>
<dbReference type="STRING" id="315423.SAMN04488020_108134"/>
<feature type="region of interest" description="Disordered" evidence="1">
    <location>
        <begin position="132"/>
        <end position="151"/>
    </location>
</feature>
<dbReference type="Pfam" id="PF04748">
    <property type="entry name" value="Polysacc_deac_2"/>
    <property type="match status" value="1"/>
</dbReference>
<dbReference type="InterPro" id="IPR006837">
    <property type="entry name" value="Divergent_DAC"/>
</dbReference>
<accession>A0A1Y5T8X3</accession>
<feature type="compositionally biased region" description="Low complexity" evidence="1">
    <location>
        <begin position="98"/>
        <end position="115"/>
    </location>
</feature>
<reference evidence="2 3" key="1">
    <citation type="submission" date="2017-03" db="EMBL/GenBank/DDBJ databases">
        <authorList>
            <person name="Afonso C.L."/>
            <person name="Miller P.J."/>
            <person name="Scott M.A."/>
            <person name="Spackman E."/>
            <person name="Goraichik I."/>
            <person name="Dimitrov K.M."/>
            <person name="Suarez D.L."/>
            <person name="Swayne D.E."/>
        </authorList>
    </citation>
    <scope>NUCLEOTIDE SEQUENCE [LARGE SCALE GENOMIC DNA]</scope>
    <source>
        <strain evidence="2 3">CECT 7066</strain>
    </source>
</reference>
<dbReference type="OrthoDB" id="7658418at2"/>
<dbReference type="Proteomes" id="UP000193870">
    <property type="component" value="Unassembled WGS sequence"/>
</dbReference>
<evidence type="ECO:0000313" key="2">
    <source>
        <dbReference type="EMBL" id="SLN58413.1"/>
    </source>
</evidence>
<gene>
    <name evidence="2" type="ORF">PAM7066_02842</name>
</gene>
<keyword evidence="3" id="KW-1185">Reference proteome</keyword>
<name>A0A1Y5T8X3_9RHOB</name>
<dbReference type="RefSeq" id="WP_139215006.1">
    <property type="nucleotide sequence ID" value="NZ_FOPF01000008.1"/>
</dbReference>
<protein>
    <submittedName>
        <fullName evidence="2">Divergent polysaccharide deacetylase</fullName>
    </submittedName>
</protein>
<dbReference type="SUPFAM" id="SSF88713">
    <property type="entry name" value="Glycoside hydrolase/deacetylase"/>
    <property type="match status" value="1"/>
</dbReference>
<dbReference type="EMBL" id="FWFV01000008">
    <property type="protein sequence ID" value="SLN58413.1"/>
    <property type="molecule type" value="Genomic_DNA"/>
</dbReference>
<dbReference type="GO" id="GO:0005975">
    <property type="term" value="P:carbohydrate metabolic process"/>
    <property type="evidence" value="ECO:0007669"/>
    <property type="project" value="InterPro"/>
</dbReference>
<evidence type="ECO:0000256" key="1">
    <source>
        <dbReference type="SAM" id="MobiDB-lite"/>
    </source>
</evidence>
<organism evidence="2 3">
    <name type="scientific">Palleronia marisminoris</name>
    <dbReference type="NCBI Taxonomy" id="315423"/>
    <lineage>
        <taxon>Bacteria</taxon>
        <taxon>Pseudomonadati</taxon>
        <taxon>Pseudomonadota</taxon>
        <taxon>Alphaproteobacteria</taxon>
        <taxon>Rhodobacterales</taxon>
        <taxon>Roseobacteraceae</taxon>
        <taxon>Palleronia</taxon>
    </lineage>
</organism>
<feature type="region of interest" description="Disordered" evidence="1">
    <location>
        <begin position="49"/>
        <end position="115"/>
    </location>
</feature>
<dbReference type="Gene3D" id="3.20.20.370">
    <property type="entry name" value="Glycoside hydrolase/deacetylase"/>
    <property type="match status" value="1"/>
</dbReference>
<dbReference type="AlphaFoldDB" id="A0A1Y5T8X3"/>
<sequence length="450" mass="45234">MKGLLGGICAGVVVGVIGLAVGLSLAPVRDHQAIGGRDRPAAVGPETQSIFADEPGTAPVARDDARVGLSPADDPSGDIPAATTPGQTVRQESDVRVPEAAVAPPSEGAEPAAPAATVSTVVVNAAELGPDAEARVEPAEAEPATTETPTVDPAAEVVPPAAQILAPRAPNFVPAQTDGPGLTRDPAEGPPRDGLEAQPAALVVPEAGFAPPDFDGGLPSRPERLPQDVDEAATADDRPALVRNAIAEPPSWYVPLMAIVVVDRAGTDPIEGVPLSVAIAADAADAEARAEAWRAAGAEIVAIPGPPTGAAGTGPLAMFDALPRAATVMAQSERGFAGGSIAADEIAAVLAETGHGLILRSGTSTSVIEAAERAGVPAVEIFRRVDGSGRDGRAVGRFLDQAAFEARNRGAVVVIADNSPETAEGLERFLGSSRADSVALVPVSAILRAQ</sequence>
<evidence type="ECO:0000313" key="3">
    <source>
        <dbReference type="Proteomes" id="UP000193870"/>
    </source>
</evidence>
<dbReference type="InterPro" id="IPR011330">
    <property type="entry name" value="Glyco_hydro/deAcase_b/a-brl"/>
</dbReference>
<feature type="compositionally biased region" description="Low complexity" evidence="1">
    <location>
        <begin position="141"/>
        <end position="151"/>
    </location>
</feature>